<reference evidence="2 3" key="1">
    <citation type="submission" date="2017-11" db="EMBL/GenBank/DDBJ databases">
        <title>Revised Sequence and Annotation of the Rhodobaca barguzinensis strain alga05 Genome.</title>
        <authorList>
            <person name="Kopejtka K."/>
            <person name="Tomasch J.M."/>
            <person name="Bunk B."/>
            <person name="Koblizek M."/>
        </authorList>
    </citation>
    <scope>NUCLEOTIDE SEQUENCE [LARGE SCALE GENOMIC DNA]</scope>
    <source>
        <strain evidence="3">alga05</strain>
    </source>
</reference>
<feature type="region of interest" description="Disordered" evidence="1">
    <location>
        <begin position="62"/>
        <end position="87"/>
    </location>
</feature>
<keyword evidence="3" id="KW-1185">Reference proteome</keyword>
<name>A0A2K8K5U5_9RHOB</name>
<accession>A0A2K8K5U5</accession>
<feature type="compositionally biased region" description="Polar residues" evidence="1">
    <location>
        <begin position="62"/>
        <end position="77"/>
    </location>
</feature>
<protein>
    <recommendedName>
        <fullName evidence="4">Type I secretion protein</fullName>
    </recommendedName>
</protein>
<evidence type="ECO:0008006" key="4">
    <source>
        <dbReference type="Google" id="ProtNLM"/>
    </source>
</evidence>
<dbReference type="STRING" id="441209.GCA_001870665_00742"/>
<proteinExistence type="predicted"/>
<evidence type="ECO:0000313" key="3">
    <source>
        <dbReference type="Proteomes" id="UP000228948"/>
    </source>
</evidence>
<organism evidence="2 3">
    <name type="scientific">Roseinatronobacter bogoriensis subsp. barguzinensis</name>
    <dbReference type="NCBI Taxonomy" id="441209"/>
    <lineage>
        <taxon>Bacteria</taxon>
        <taxon>Pseudomonadati</taxon>
        <taxon>Pseudomonadota</taxon>
        <taxon>Alphaproteobacteria</taxon>
        <taxon>Rhodobacterales</taxon>
        <taxon>Paracoccaceae</taxon>
        <taxon>Roseinatronobacter</taxon>
    </lineage>
</organism>
<dbReference type="OrthoDB" id="8283038at2"/>
<dbReference type="Proteomes" id="UP000228948">
    <property type="component" value="Chromosome"/>
</dbReference>
<gene>
    <name evidence="2" type="ORF">BG454_02415</name>
</gene>
<dbReference type="KEGG" id="rbg:BG454_02415"/>
<sequence>MALDRISEEIAHFIGLFHLETEAAKLRIEYQSFRLSRDNPELDPLYEDPFYGRASLPESSVKTGLKSTKAQGESGTSGAAVGPMNLPPKPLDTPEIYHSTPEQTIIPMPWFGSIVVIGHSFEIIPNSIVLMVKQTAFLSDNDLLLFDGSASFTDPALLLAQLVELGGFARSLSLVDPWVWSPEDGTVYDSALQMTMSLAEVELPAYDGLDVAFLRGEAAEGIFINGQQAEEMPIVTELMPQFLQPKEDDEEEATITERDLPPDGITQYDPTPFGVDPGHHVVTGGNRVVNETVLKAVWVDAPVIAVSQNVLRLDVISQVNVRVESALLPDQATAAPSKSLNVAQLENYSSWADEEGQAHGHSGGSAGLPAFWNVTRLEGDLVMMNWVQQHIFATDYDRVEVTFSGAATYIGTGENTVFNETLILNLGFHYDLIMVGGSMVTLNQISQINVMLDQDVVSGAVPEGANLHAGDNLQLNMATIATTGIDSQVAQKDNFAKALDDLKAGGKTLSADVARDNIFAGKEMLSVLYIDGDLIQTNVIEQVNYLGDSDQIHFIKDMFSTAAGPDVTVTSGSNAQINAAKIISEGMDSIVMAGGEVYSDALIYQVGLIDDSAAPTGVQLGALANEAVAFLADDMISPAPEHDFGTVSQSEGSPVPVDIMQTMLA</sequence>
<dbReference type="EMBL" id="CP024899">
    <property type="protein sequence ID" value="ATX64832.1"/>
    <property type="molecule type" value="Genomic_DNA"/>
</dbReference>
<evidence type="ECO:0000313" key="2">
    <source>
        <dbReference type="EMBL" id="ATX64832.1"/>
    </source>
</evidence>
<dbReference type="AlphaFoldDB" id="A0A2K8K5U5"/>
<dbReference type="RefSeq" id="WP_071479844.1">
    <property type="nucleotide sequence ID" value="NZ_CP024899.1"/>
</dbReference>
<evidence type="ECO:0000256" key="1">
    <source>
        <dbReference type="SAM" id="MobiDB-lite"/>
    </source>
</evidence>